<sequence length="49" mass="6164">MDSNVTPMTKHQSRIRNDQRATSRYARRKDIDRWHERRRLERELQEVIQ</sequence>
<reference evidence="2" key="1">
    <citation type="submission" date="2022-05" db="EMBL/GenBank/DDBJ databases">
        <title>Halomonas geminus sp. nov. and Halomonas llamarensis sp. nov. isolated from high-altitude salars of the Atacama Desert.</title>
        <authorList>
            <person name="Hintersatz C."/>
            <person name="Rojas L.A."/>
            <person name="Wei T.-S."/>
            <person name="Kutschke S."/>
            <person name="Lehmann F."/>
            <person name="Jain R."/>
            <person name="Pollmann K."/>
        </authorList>
    </citation>
    <scope>NUCLEOTIDE SEQUENCE</scope>
    <source>
        <strain evidence="2">ATCH28</strain>
    </source>
</reference>
<name>A0ABT0T2N8_9GAMM</name>
<evidence type="ECO:0000256" key="1">
    <source>
        <dbReference type="SAM" id="MobiDB-lite"/>
    </source>
</evidence>
<accession>A0ABT0T2N8</accession>
<dbReference type="InterPro" id="IPR058059">
    <property type="entry name" value="PA3496-like"/>
</dbReference>
<keyword evidence="3" id="KW-1185">Reference proteome</keyword>
<feature type="compositionally biased region" description="Polar residues" evidence="1">
    <location>
        <begin position="1"/>
        <end position="10"/>
    </location>
</feature>
<dbReference type="Proteomes" id="UP001165369">
    <property type="component" value="Unassembled WGS sequence"/>
</dbReference>
<gene>
    <name evidence="2" type="ORF">M8009_12930</name>
</gene>
<protein>
    <submittedName>
        <fullName evidence="2">Uncharacterized protein</fullName>
    </submittedName>
</protein>
<feature type="region of interest" description="Disordered" evidence="1">
    <location>
        <begin position="1"/>
        <end position="32"/>
    </location>
</feature>
<proteinExistence type="predicted"/>
<evidence type="ECO:0000313" key="2">
    <source>
        <dbReference type="EMBL" id="MCL7941190.1"/>
    </source>
</evidence>
<dbReference type="EMBL" id="JAMJPK010000005">
    <property type="protein sequence ID" value="MCL7941190.1"/>
    <property type="molecule type" value="Genomic_DNA"/>
</dbReference>
<dbReference type="RefSeq" id="WP_250061754.1">
    <property type="nucleotide sequence ID" value="NZ_JAMJPK010000005.1"/>
</dbReference>
<organism evidence="2 3">
    <name type="scientific">Halomonas gemina</name>
    <dbReference type="NCBI Taxonomy" id="2945105"/>
    <lineage>
        <taxon>Bacteria</taxon>
        <taxon>Pseudomonadati</taxon>
        <taxon>Pseudomonadota</taxon>
        <taxon>Gammaproteobacteria</taxon>
        <taxon>Oceanospirillales</taxon>
        <taxon>Halomonadaceae</taxon>
        <taxon>Halomonas</taxon>
    </lineage>
</organism>
<evidence type="ECO:0000313" key="3">
    <source>
        <dbReference type="Proteomes" id="UP001165369"/>
    </source>
</evidence>
<comment type="caution">
    <text evidence="2">The sequence shown here is derived from an EMBL/GenBank/DDBJ whole genome shotgun (WGS) entry which is preliminary data.</text>
</comment>
<dbReference type="NCBIfam" id="NF046101">
    <property type="entry name" value="PA3496_fam"/>
    <property type="match status" value="1"/>
</dbReference>